<proteinExistence type="predicted"/>
<reference evidence="2 3" key="1">
    <citation type="submission" date="2019-01" db="EMBL/GenBank/DDBJ databases">
        <title>The draft genome of Rhizobium sp. 24NR.</title>
        <authorList>
            <person name="Liu L."/>
            <person name="Liang L."/>
            <person name="Shi S."/>
            <person name="Xu L."/>
            <person name="Wang X."/>
            <person name="Li L."/>
            <person name="Zhang X."/>
        </authorList>
    </citation>
    <scope>NUCLEOTIDE SEQUENCE [LARGE SCALE GENOMIC DNA]</scope>
    <source>
        <strain evidence="2 3">24NR</strain>
    </source>
</reference>
<sequence>MKGHFLRDYILFLAPAVILPVGLYLFDNSVPGANLFKIGLLLPLVMLAMKGLSGFFPEENLKERSIGRMVEYAVLQGAVAGAFLVVVASLSDPQMPISLSSDLRRFVIVIIFVSTPNFAMALHAQKKLQAE</sequence>
<dbReference type="OrthoDB" id="8373047at2"/>
<comment type="caution">
    <text evidence="2">The sequence shown here is derived from an EMBL/GenBank/DDBJ whole genome shotgun (WGS) entry which is preliminary data.</text>
</comment>
<evidence type="ECO:0000313" key="3">
    <source>
        <dbReference type="Proteomes" id="UP000287687"/>
    </source>
</evidence>
<feature type="transmembrane region" description="Helical" evidence="1">
    <location>
        <begin position="38"/>
        <end position="57"/>
    </location>
</feature>
<keyword evidence="1" id="KW-0812">Transmembrane</keyword>
<dbReference type="EMBL" id="SBIP01000002">
    <property type="protein sequence ID" value="RWX79240.1"/>
    <property type="molecule type" value="Genomic_DNA"/>
</dbReference>
<gene>
    <name evidence="2" type="ORF">EPK99_11825</name>
</gene>
<dbReference type="Proteomes" id="UP000287687">
    <property type="component" value="Unassembled WGS sequence"/>
</dbReference>
<dbReference type="RefSeq" id="WP_128443214.1">
    <property type="nucleotide sequence ID" value="NZ_SBIP01000002.1"/>
</dbReference>
<name>A0A444LJS1_9HYPH</name>
<feature type="transmembrane region" description="Helical" evidence="1">
    <location>
        <begin position="69"/>
        <end position="91"/>
    </location>
</feature>
<organism evidence="2 3">
    <name type="scientific">Neorhizobium lilium</name>
    <dbReference type="NCBI Taxonomy" id="2503024"/>
    <lineage>
        <taxon>Bacteria</taxon>
        <taxon>Pseudomonadati</taxon>
        <taxon>Pseudomonadota</taxon>
        <taxon>Alphaproteobacteria</taxon>
        <taxon>Hyphomicrobiales</taxon>
        <taxon>Rhizobiaceae</taxon>
        <taxon>Rhizobium/Agrobacterium group</taxon>
        <taxon>Neorhizobium</taxon>
    </lineage>
</organism>
<feature type="transmembrane region" description="Helical" evidence="1">
    <location>
        <begin position="103"/>
        <end position="122"/>
    </location>
</feature>
<evidence type="ECO:0000256" key="1">
    <source>
        <dbReference type="SAM" id="Phobius"/>
    </source>
</evidence>
<keyword evidence="1" id="KW-1133">Transmembrane helix</keyword>
<accession>A0A444LJS1</accession>
<evidence type="ECO:0000313" key="2">
    <source>
        <dbReference type="EMBL" id="RWX79240.1"/>
    </source>
</evidence>
<feature type="transmembrane region" description="Helical" evidence="1">
    <location>
        <begin position="9"/>
        <end position="26"/>
    </location>
</feature>
<protein>
    <submittedName>
        <fullName evidence="2">Uncharacterized protein</fullName>
    </submittedName>
</protein>
<keyword evidence="3" id="KW-1185">Reference proteome</keyword>
<keyword evidence="1" id="KW-0472">Membrane</keyword>
<dbReference type="AlphaFoldDB" id="A0A444LJS1"/>